<feature type="compositionally biased region" description="Polar residues" evidence="1">
    <location>
        <begin position="42"/>
        <end position="62"/>
    </location>
</feature>
<sequence>MNDHHIRFPPATCTQSSTGSTLPSTSSAWPYLHRALPAPRRTSVSGLATTGQKAQRSSETTQKLVLLPSAPQTKPLLTTVSDDILGYETDTRVIREYKSAGERVGKEQRNTQEGTRMSIPLISFRRATVSQQHPPKTTVTLNQGKQMAQVLRYYIRGGSGIYGIFEMDKMRPLEMSRRVDIILRLGLWRHNFFK</sequence>
<proteinExistence type="predicted"/>
<protein>
    <submittedName>
        <fullName evidence="2">Uncharacterized protein</fullName>
    </submittedName>
</protein>
<comment type="caution">
    <text evidence="2">The sequence shown here is derived from an EMBL/GenBank/DDBJ whole genome shotgun (WGS) entry which is preliminary data.</text>
</comment>
<keyword evidence="3" id="KW-1185">Reference proteome</keyword>
<dbReference type="Proteomes" id="UP001195769">
    <property type="component" value="Unassembled WGS sequence"/>
</dbReference>
<accession>A0AAD4E9L5</accession>
<organism evidence="2 3">
    <name type="scientific">Suillus fuscotomentosus</name>
    <dbReference type="NCBI Taxonomy" id="1912939"/>
    <lineage>
        <taxon>Eukaryota</taxon>
        <taxon>Fungi</taxon>
        <taxon>Dikarya</taxon>
        <taxon>Basidiomycota</taxon>
        <taxon>Agaricomycotina</taxon>
        <taxon>Agaricomycetes</taxon>
        <taxon>Agaricomycetidae</taxon>
        <taxon>Boletales</taxon>
        <taxon>Suillineae</taxon>
        <taxon>Suillaceae</taxon>
        <taxon>Suillus</taxon>
    </lineage>
</organism>
<evidence type="ECO:0000313" key="2">
    <source>
        <dbReference type="EMBL" id="KAG1902105.1"/>
    </source>
</evidence>
<reference evidence="2" key="1">
    <citation type="journal article" date="2020" name="New Phytol.">
        <title>Comparative genomics reveals dynamic genome evolution in host specialist ectomycorrhizal fungi.</title>
        <authorList>
            <person name="Lofgren L.A."/>
            <person name="Nguyen N.H."/>
            <person name="Vilgalys R."/>
            <person name="Ruytinx J."/>
            <person name="Liao H.L."/>
            <person name="Branco S."/>
            <person name="Kuo A."/>
            <person name="LaButti K."/>
            <person name="Lipzen A."/>
            <person name="Andreopoulos W."/>
            <person name="Pangilinan J."/>
            <person name="Riley R."/>
            <person name="Hundley H."/>
            <person name="Na H."/>
            <person name="Barry K."/>
            <person name="Grigoriev I.V."/>
            <person name="Stajich J.E."/>
            <person name="Kennedy P.G."/>
        </authorList>
    </citation>
    <scope>NUCLEOTIDE SEQUENCE</scope>
    <source>
        <strain evidence="2">FC203</strain>
    </source>
</reference>
<feature type="region of interest" description="Disordered" evidence="1">
    <location>
        <begin position="1"/>
        <end position="26"/>
    </location>
</feature>
<name>A0AAD4E9L5_9AGAM</name>
<feature type="region of interest" description="Disordered" evidence="1">
    <location>
        <begin position="40"/>
        <end position="62"/>
    </location>
</feature>
<feature type="compositionally biased region" description="Low complexity" evidence="1">
    <location>
        <begin position="14"/>
        <end position="26"/>
    </location>
</feature>
<dbReference type="EMBL" id="JABBWK010000018">
    <property type="protein sequence ID" value="KAG1902105.1"/>
    <property type="molecule type" value="Genomic_DNA"/>
</dbReference>
<dbReference type="GeneID" id="64664555"/>
<evidence type="ECO:0000256" key="1">
    <source>
        <dbReference type="SAM" id="MobiDB-lite"/>
    </source>
</evidence>
<evidence type="ECO:0000313" key="3">
    <source>
        <dbReference type="Proteomes" id="UP001195769"/>
    </source>
</evidence>
<dbReference type="AlphaFoldDB" id="A0AAD4E9L5"/>
<dbReference type="RefSeq" id="XP_041227680.1">
    <property type="nucleotide sequence ID" value="XM_041370257.1"/>
</dbReference>
<gene>
    <name evidence="2" type="ORF">F5891DRAFT_1277202</name>
</gene>